<accession>A0A1I2QY78</accession>
<evidence type="ECO:0000313" key="3">
    <source>
        <dbReference type="EMBL" id="SFG33010.1"/>
    </source>
</evidence>
<proteinExistence type="inferred from homology"/>
<dbReference type="Proteomes" id="UP000198897">
    <property type="component" value="Unassembled WGS sequence"/>
</dbReference>
<dbReference type="Pfam" id="PF01177">
    <property type="entry name" value="Asp_Glu_race"/>
    <property type="match status" value="1"/>
</dbReference>
<organism evidence="3 4">
    <name type="scientific">Halobacillus alkaliphilus</name>
    <dbReference type="NCBI Taxonomy" id="396056"/>
    <lineage>
        <taxon>Bacteria</taxon>
        <taxon>Bacillati</taxon>
        <taxon>Bacillota</taxon>
        <taxon>Bacilli</taxon>
        <taxon>Bacillales</taxon>
        <taxon>Bacillaceae</taxon>
        <taxon>Halobacillus</taxon>
    </lineage>
</organism>
<keyword evidence="2" id="KW-0413">Isomerase</keyword>
<dbReference type="AlphaFoldDB" id="A0A1I2QY78"/>
<dbReference type="NCBIfam" id="TIGR00035">
    <property type="entry name" value="asp_race"/>
    <property type="match status" value="1"/>
</dbReference>
<gene>
    <name evidence="3" type="ORF">SAMN05216353_13523</name>
</gene>
<protein>
    <submittedName>
        <fullName evidence="3">Aspartate racemase</fullName>
    </submittedName>
</protein>
<evidence type="ECO:0000256" key="1">
    <source>
        <dbReference type="ARBA" id="ARBA00007847"/>
    </source>
</evidence>
<dbReference type="PANTHER" id="PTHR21198:SF7">
    <property type="entry name" value="ASPARTATE-GLUTAMATE RACEMASE FAMILY"/>
    <property type="match status" value="1"/>
</dbReference>
<sequence length="236" mass="26189">MNDKLIGILGGMGPEATAECYLKIIRATSARKDQEHFRVIIDSNAKIPDRTEAISGRGENPVPEMIHAAKNLEKLDVEVACIPCMTAHYFIEDVQKEVSYPLLNAFLELKRFIRNFYPDISKIGILATTGTLETGLFEKYLDHLDIVYPTPMTQNEKVMKSIYGENGIKSGNTDGKPLQLLKEASQELLDNGAQLIISGCTEIGLVLKPYHLPVPLVDPMEVVANVVVKESVYQKS</sequence>
<dbReference type="InterPro" id="IPR015942">
    <property type="entry name" value="Asp/Glu/hydantoin_racemase"/>
</dbReference>
<evidence type="ECO:0000313" key="4">
    <source>
        <dbReference type="Proteomes" id="UP000198897"/>
    </source>
</evidence>
<dbReference type="EMBL" id="FOOG01000035">
    <property type="protein sequence ID" value="SFG33010.1"/>
    <property type="molecule type" value="Genomic_DNA"/>
</dbReference>
<dbReference type="PANTHER" id="PTHR21198">
    <property type="entry name" value="GLUTAMATE RACEMASE"/>
    <property type="match status" value="1"/>
</dbReference>
<comment type="similarity">
    <text evidence="1">Belongs to the aspartate/glutamate racemases family.</text>
</comment>
<dbReference type="InterPro" id="IPR001920">
    <property type="entry name" value="Asp/Glu_race"/>
</dbReference>
<dbReference type="GO" id="GO:0047661">
    <property type="term" value="F:amino-acid racemase activity"/>
    <property type="evidence" value="ECO:0007669"/>
    <property type="project" value="InterPro"/>
</dbReference>
<evidence type="ECO:0000256" key="2">
    <source>
        <dbReference type="ARBA" id="ARBA00023235"/>
    </source>
</evidence>
<dbReference type="InterPro" id="IPR004380">
    <property type="entry name" value="Asp_race"/>
</dbReference>
<keyword evidence="4" id="KW-1185">Reference proteome</keyword>
<reference evidence="4" key="1">
    <citation type="submission" date="2016-10" db="EMBL/GenBank/DDBJ databases">
        <authorList>
            <person name="Varghese N."/>
            <person name="Submissions S."/>
        </authorList>
    </citation>
    <scope>NUCLEOTIDE SEQUENCE [LARGE SCALE GENOMIC DNA]</scope>
    <source>
        <strain evidence="4">FP5</strain>
    </source>
</reference>
<name>A0A1I2QY78_9BACI</name>
<dbReference type="RefSeq" id="WP_089753414.1">
    <property type="nucleotide sequence ID" value="NZ_FOOG01000035.1"/>
</dbReference>
<dbReference type="Gene3D" id="3.40.50.1860">
    <property type="match status" value="2"/>
</dbReference>
<dbReference type="SUPFAM" id="SSF53681">
    <property type="entry name" value="Aspartate/glutamate racemase"/>
    <property type="match status" value="2"/>
</dbReference>
<dbReference type="OrthoDB" id="9803739at2"/>